<dbReference type="PANTHER" id="PTHR47691:SF3">
    <property type="entry name" value="HTH-TYPE TRANSCRIPTIONAL REGULATOR RV0890C-RELATED"/>
    <property type="match status" value="1"/>
</dbReference>
<organism evidence="1 2">
    <name type="scientific">Streptomyces solicavernae</name>
    <dbReference type="NCBI Taxonomy" id="3043614"/>
    <lineage>
        <taxon>Bacteria</taxon>
        <taxon>Bacillati</taxon>
        <taxon>Actinomycetota</taxon>
        <taxon>Actinomycetes</taxon>
        <taxon>Kitasatosporales</taxon>
        <taxon>Streptomycetaceae</taxon>
        <taxon>Streptomyces</taxon>
    </lineage>
</organism>
<dbReference type="PRINTS" id="PR00364">
    <property type="entry name" value="DISEASERSIST"/>
</dbReference>
<dbReference type="Gene3D" id="3.40.50.300">
    <property type="entry name" value="P-loop containing nucleotide triphosphate hydrolases"/>
    <property type="match status" value="1"/>
</dbReference>
<sequence>MTPYVRDSGGRSVFVGRGGELSRLGSALEQHRLVTLTGVGGVGKSRLARQRIGLGLPPDVGTVCWADLWPLRGEALLAAVVADACGLSDHTPRMPIDVLSGWIGERPLLLVLDSCEHLLDACRHLVSALLTACPRLTVLVTGREPLHLDGERVIRVDPLPGATDAVELFTHRAAEAGHPLADGATTDLVRELCEHLDGLPLALELAAGQLGHSALDEILLRPRLGLDRHASGVRPVVPQRHDALRTALGWSHELCTPAERLLWARLSVVRGHFDAGTAAAVCAGGPLSGPDVYRALDGLVDKSVVVHDRGRHRVLDTVREYGRLWLEELDEVDRAADRHAAHFLDLVRRADAAWAGPEQSAWYRTIRELYPDLCAAADHLLVHRPDEALELTALVGFFWMCCGHLHEAQHYVGRALPASTLRGPVRVHGLWALGLTHILQGDYAAGHGLASACLSDARRAGDEAGLLRACYLHGLSNLLEGRAAEALNLVDEALPPTGAQLRGAVSGPAYMCLLVRVFALTGSGRLEQARQEAQSLRASCVADGEHWTRSYADYQLCVIALSEGDPEAALHHARSMLASKQQIGDSFGIALGLDMLSAAFAAAGDGERSALAYGTGDRFWQAVGHPQRGTPEVAPLRDAGERTARALLGDQAYDDAFREGAHADPPSMLRWAVGTGSAT</sequence>
<gene>
    <name evidence="1" type="ORF">QIS99_23025</name>
</gene>
<comment type="caution">
    <text evidence="1">The sequence shown here is derived from an EMBL/GenBank/DDBJ whole genome shotgun (WGS) entry which is preliminary data.</text>
</comment>
<dbReference type="Proteomes" id="UP001224661">
    <property type="component" value="Unassembled WGS sequence"/>
</dbReference>
<evidence type="ECO:0000313" key="2">
    <source>
        <dbReference type="Proteomes" id="UP001224661"/>
    </source>
</evidence>
<dbReference type="PANTHER" id="PTHR47691">
    <property type="entry name" value="REGULATOR-RELATED"/>
    <property type="match status" value="1"/>
</dbReference>
<name>A0ABT6RX71_9ACTN</name>
<protein>
    <submittedName>
        <fullName evidence="1">Regulator</fullName>
    </submittedName>
</protein>
<dbReference type="SUPFAM" id="SSF52540">
    <property type="entry name" value="P-loop containing nucleoside triphosphate hydrolases"/>
    <property type="match status" value="1"/>
</dbReference>
<dbReference type="EMBL" id="JASCIR010000022">
    <property type="protein sequence ID" value="MDI3389046.1"/>
    <property type="molecule type" value="Genomic_DNA"/>
</dbReference>
<accession>A0ABT6RX71</accession>
<keyword evidence="2" id="KW-1185">Reference proteome</keyword>
<proteinExistence type="predicted"/>
<reference evidence="1 2" key="1">
    <citation type="submission" date="2023-05" db="EMBL/GenBank/DDBJ databases">
        <title>Draft genome sequence of Streptomyces sp. B-S-A8 isolated from a cave soil in Thailand.</title>
        <authorList>
            <person name="Chamroensaksri N."/>
            <person name="Muangham S."/>
        </authorList>
    </citation>
    <scope>NUCLEOTIDE SEQUENCE [LARGE SCALE GENOMIC DNA]</scope>
    <source>
        <strain evidence="1 2">B-S-A8</strain>
    </source>
</reference>
<dbReference type="InterPro" id="IPR027417">
    <property type="entry name" value="P-loop_NTPase"/>
</dbReference>
<evidence type="ECO:0000313" key="1">
    <source>
        <dbReference type="EMBL" id="MDI3389046.1"/>
    </source>
</evidence>